<organism evidence="1 2">
    <name type="scientific">Bacillus mycoides</name>
    <dbReference type="NCBI Taxonomy" id="1405"/>
    <lineage>
        <taxon>Bacteria</taxon>
        <taxon>Bacillati</taxon>
        <taxon>Bacillota</taxon>
        <taxon>Bacilli</taxon>
        <taxon>Bacillales</taxon>
        <taxon>Bacillaceae</taxon>
        <taxon>Bacillus</taxon>
        <taxon>Bacillus cereus group</taxon>
    </lineage>
</organism>
<dbReference type="RefSeq" id="WP_235661777.1">
    <property type="nucleotide sequence ID" value="NZ_JBNNIN010000030.1"/>
</dbReference>
<reference evidence="1 2" key="1">
    <citation type="submission" date="2018-08" db="EMBL/GenBank/DDBJ databases">
        <title>Freshwater and sediment microbial communities from various areas in North America, analyzing microbe dynamics in response to fracking.</title>
        <authorList>
            <person name="Lamendella R."/>
        </authorList>
    </citation>
    <scope>NUCLEOTIDE SEQUENCE [LARGE SCALE GENOMIC DNA]</scope>
    <source>
        <strain evidence="1 2">DB-1</strain>
    </source>
</reference>
<dbReference type="EMBL" id="QTTY01000004">
    <property type="protein sequence ID" value="REF39901.1"/>
    <property type="molecule type" value="Genomic_DNA"/>
</dbReference>
<evidence type="ECO:0000313" key="1">
    <source>
        <dbReference type="EMBL" id="REF39901.1"/>
    </source>
</evidence>
<protein>
    <recommendedName>
        <fullName evidence="3">Group-specific protein</fullName>
    </recommendedName>
</protein>
<evidence type="ECO:0000313" key="2">
    <source>
        <dbReference type="Proteomes" id="UP000256530"/>
    </source>
</evidence>
<dbReference type="AlphaFoldDB" id="A0A3D9VR65"/>
<sequence length="106" mass="12638">MLQKNRLRKFIIRRKGLRSTVTLEKYVKLRSTVYEYMIEQDKPISLLDIQEHIVSHHEGKFTKKMLHQFYLSRLLDELKLDGKITLADDEYRYAEKGVFYKAGKGS</sequence>
<gene>
    <name evidence="1" type="ORF">DET55_104167</name>
</gene>
<evidence type="ECO:0008006" key="3">
    <source>
        <dbReference type="Google" id="ProtNLM"/>
    </source>
</evidence>
<name>A0A3D9VR65_BACMY</name>
<proteinExistence type="predicted"/>
<dbReference type="Proteomes" id="UP000256530">
    <property type="component" value="Unassembled WGS sequence"/>
</dbReference>
<accession>A0A3D9VR65</accession>
<comment type="caution">
    <text evidence="1">The sequence shown here is derived from an EMBL/GenBank/DDBJ whole genome shotgun (WGS) entry which is preliminary data.</text>
</comment>